<reference evidence="2" key="1">
    <citation type="journal article" date="2021" name="Nat. Commun.">
        <title>Genetic determinants of endophytism in the Arabidopsis root mycobiome.</title>
        <authorList>
            <person name="Mesny F."/>
            <person name="Miyauchi S."/>
            <person name="Thiergart T."/>
            <person name="Pickel B."/>
            <person name="Atanasova L."/>
            <person name="Karlsson M."/>
            <person name="Huettel B."/>
            <person name="Barry K.W."/>
            <person name="Haridas S."/>
            <person name="Chen C."/>
            <person name="Bauer D."/>
            <person name="Andreopoulos W."/>
            <person name="Pangilinan J."/>
            <person name="LaButti K."/>
            <person name="Riley R."/>
            <person name="Lipzen A."/>
            <person name="Clum A."/>
            <person name="Drula E."/>
            <person name="Henrissat B."/>
            <person name="Kohler A."/>
            <person name="Grigoriev I.V."/>
            <person name="Martin F.M."/>
            <person name="Hacquard S."/>
        </authorList>
    </citation>
    <scope>NUCLEOTIDE SEQUENCE</scope>
    <source>
        <strain evidence="2">MPI-CAGE-CH-0230</strain>
    </source>
</reference>
<accession>A0A9P8YGS5</accession>
<name>A0A9P8YGS5_9PEZI</name>
<gene>
    <name evidence="2" type="ORF">B0I36DRAFT_359470</name>
</gene>
<organism evidence="2 3">
    <name type="scientific">Microdochium trichocladiopsis</name>
    <dbReference type="NCBI Taxonomy" id="1682393"/>
    <lineage>
        <taxon>Eukaryota</taxon>
        <taxon>Fungi</taxon>
        <taxon>Dikarya</taxon>
        <taxon>Ascomycota</taxon>
        <taxon>Pezizomycotina</taxon>
        <taxon>Sordariomycetes</taxon>
        <taxon>Xylariomycetidae</taxon>
        <taxon>Xylariales</taxon>
        <taxon>Microdochiaceae</taxon>
        <taxon>Microdochium</taxon>
    </lineage>
</organism>
<feature type="compositionally biased region" description="Low complexity" evidence="1">
    <location>
        <begin position="176"/>
        <end position="189"/>
    </location>
</feature>
<feature type="compositionally biased region" description="Polar residues" evidence="1">
    <location>
        <begin position="261"/>
        <end position="278"/>
    </location>
</feature>
<evidence type="ECO:0000256" key="1">
    <source>
        <dbReference type="SAM" id="MobiDB-lite"/>
    </source>
</evidence>
<evidence type="ECO:0008006" key="4">
    <source>
        <dbReference type="Google" id="ProtNLM"/>
    </source>
</evidence>
<feature type="region of interest" description="Disordered" evidence="1">
    <location>
        <begin position="671"/>
        <end position="691"/>
    </location>
</feature>
<feature type="compositionally biased region" description="Low complexity" evidence="1">
    <location>
        <begin position="382"/>
        <end position="418"/>
    </location>
</feature>
<dbReference type="AlphaFoldDB" id="A0A9P8YGS5"/>
<feature type="compositionally biased region" description="Low complexity" evidence="1">
    <location>
        <begin position="21"/>
        <end position="55"/>
    </location>
</feature>
<feature type="compositionally biased region" description="Acidic residues" evidence="1">
    <location>
        <begin position="958"/>
        <end position="967"/>
    </location>
</feature>
<feature type="compositionally biased region" description="Low complexity" evidence="1">
    <location>
        <begin position="471"/>
        <end position="492"/>
    </location>
</feature>
<dbReference type="GeneID" id="70187680"/>
<feature type="compositionally biased region" description="Polar residues" evidence="1">
    <location>
        <begin position="458"/>
        <end position="470"/>
    </location>
</feature>
<dbReference type="OrthoDB" id="4155914at2759"/>
<feature type="compositionally biased region" description="Polar residues" evidence="1">
    <location>
        <begin position="431"/>
        <end position="449"/>
    </location>
</feature>
<dbReference type="RefSeq" id="XP_046016951.1">
    <property type="nucleotide sequence ID" value="XM_046158134.1"/>
</dbReference>
<evidence type="ECO:0000313" key="2">
    <source>
        <dbReference type="EMBL" id="KAH7037830.1"/>
    </source>
</evidence>
<sequence length="1014" mass="110482">MPGRSLFGRHGNRSQHNLVDQQAQQQIQQQQQAQQHLQHQQQLQAQQQQQQKQQQVGGPDHPLPPPPHPHQQLQQPPPLASQPGSTVGTGGSPAVSDIGPPPGPPPSAISNSSNPPSASSAPDPSPSDLYSQQLQLQHQLQQQPHPQQQQQQQQGDATFPPQPLSQQSTGKLQKRQPQQQVPPHLLQQQSDGGYQGRPGSLVFASSNPNLPQNPPPVPLNQATASTSFGAQPYGSQPPLSPPSQLQQQQQQQQQVRGGVQLDTQGNSDFVSRSQSARYPQQHIPPLQTQPPFNTNSAEDLSQPHTISSPIVTQRQPSGPIQAAPPPETQKRSARGLIRSFIKGSSSKDSHNLQASEESSGISRKHSKRSSVGIPLSLRNNNPSQVSLDQQQAQQQQQHYQSQPPQPPSGWQSHGQPSPLHGVGEVDETYSESRPSQDPNSQSYPHTPQLNAVRHIQPDSESSPYSGQDSLTPQQKQQLFTQQQSQTEQDQPPYNQGANEPGNPSHQYQLVPPPAPYSTPNRGNLYAGHLSTASSHTINNADTISQLSHDSPTPDSEYPATQQSIQIPSALKTSQSEYQTVNSEQTSPSSQQIQNMPPPPPAGGTGPARRSGEADAQMRGGADGPGGPPPGYRHNQAPSMNNMNPLPPTPGPANPATPAFRAATVAERQFDGAGQEGGRNSPQPPATEREAEVEKNYKDLLTKYKNVKRLYFDGKAQIEQMTAQIELLQNAVANQRMSQSRTALDDNEYSTRFNRLNGAINNLSFNIRKDWRSLPPWIESFVTPDGLKTGKQEMTAVGRAVIAKWLVDEVFNKCFHPALDPQLSHHLKSIERNIRQFSYTMNSQEEFDALTSKVVNWRMATLEGLQHMLNSSESQEARAEFTRMVTTNLTASLLQYLVEPAPAGVDGSASMIVELAIGLAANLPLESRDIAIIYPLPGDPIRPEIMEPEKGALPPLTDITDEDDESEDEKATKAGKPKTGAAPTTEKVGKIRFAGSVAVEVRGRQVLVKAPVWAL</sequence>
<dbReference type="EMBL" id="JAGTJQ010000002">
    <property type="protein sequence ID" value="KAH7037830.1"/>
    <property type="molecule type" value="Genomic_DNA"/>
</dbReference>
<feature type="compositionally biased region" description="Polar residues" evidence="1">
    <location>
        <begin position="530"/>
        <end position="594"/>
    </location>
</feature>
<feature type="region of interest" description="Disordered" evidence="1">
    <location>
        <begin position="944"/>
        <end position="985"/>
    </location>
</feature>
<comment type="caution">
    <text evidence="2">The sequence shown here is derived from an EMBL/GenBank/DDBJ whole genome shotgun (WGS) entry which is preliminary data.</text>
</comment>
<protein>
    <recommendedName>
        <fullName evidence="4">S-adenosylmethionine-dependent methyltransferase-like protein</fullName>
    </recommendedName>
</protein>
<keyword evidence="3" id="KW-1185">Reference proteome</keyword>
<feature type="compositionally biased region" description="Pro residues" evidence="1">
    <location>
        <begin position="61"/>
        <end position="80"/>
    </location>
</feature>
<proteinExistence type="predicted"/>
<evidence type="ECO:0000313" key="3">
    <source>
        <dbReference type="Proteomes" id="UP000756346"/>
    </source>
</evidence>
<feature type="compositionally biased region" description="Polar residues" evidence="1">
    <location>
        <begin position="493"/>
        <end position="507"/>
    </location>
</feature>
<feature type="compositionally biased region" description="Polar residues" evidence="1">
    <location>
        <begin position="351"/>
        <end position="361"/>
    </location>
</feature>
<feature type="compositionally biased region" description="Polar residues" evidence="1">
    <location>
        <begin position="289"/>
        <end position="318"/>
    </location>
</feature>
<feature type="compositionally biased region" description="Low complexity" evidence="1">
    <location>
        <begin position="242"/>
        <end position="254"/>
    </location>
</feature>
<feature type="compositionally biased region" description="Low complexity" evidence="1">
    <location>
        <begin position="132"/>
        <end position="154"/>
    </location>
</feature>
<feature type="compositionally biased region" description="Low complexity" evidence="1">
    <location>
        <begin position="108"/>
        <end position="122"/>
    </location>
</feature>
<feature type="region of interest" description="Disordered" evidence="1">
    <location>
        <begin position="1"/>
        <end position="656"/>
    </location>
</feature>
<feature type="compositionally biased region" description="Pro residues" evidence="1">
    <location>
        <begin position="644"/>
        <end position="654"/>
    </location>
</feature>
<dbReference type="Proteomes" id="UP000756346">
    <property type="component" value="Unassembled WGS sequence"/>
</dbReference>